<sequence length="189" mass="21213">MVRNEARRTQLLDAAIDVLSEEGARGLTYRAIDAKAAVPAGTASNYFASRDDLMSEVAIRVNQRLMPSDESIAESLAMPRDKALTLKFMHDIIRRADADRACYLAMMELRLEATRRPDLRTALTKTVADNLEFNISFNEDSKLPGDRMTVISLYFAMTGLIYERLTLPDIVEPMDLDELIEVLVDRAIG</sequence>
<feature type="DNA-binding region" description="H-T-H motif" evidence="2">
    <location>
        <begin position="28"/>
        <end position="47"/>
    </location>
</feature>
<proteinExistence type="predicted"/>
<feature type="domain" description="HTH tetR-type" evidence="3">
    <location>
        <begin position="5"/>
        <end position="65"/>
    </location>
</feature>
<dbReference type="InterPro" id="IPR001647">
    <property type="entry name" value="HTH_TetR"/>
</dbReference>
<dbReference type="GO" id="GO:0003677">
    <property type="term" value="F:DNA binding"/>
    <property type="evidence" value="ECO:0007669"/>
    <property type="project" value="UniProtKB-UniRule"/>
</dbReference>
<dbReference type="EMBL" id="JYJG01000137">
    <property type="protein sequence ID" value="KJK47366.1"/>
    <property type="molecule type" value="Genomic_DNA"/>
</dbReference>
<dbReference type="eggNOG" id="COG3226">
    <property type="taxonomic scope" value="Bacteria"/>
</dbReference>
<dbReference type="Pfam" id="PF00440">
    <property type="entry name" value="TetR_N"/>
    <property type="match status" value="1"/>
</dbReference>
<dbReference type="PATRIC" id="fig|68170.10.peg.5201"/>
<evidence type="ECO:0000259" key="3">
    <source>
        <dbReference type="PROSITE" id="PS50977"/>
    </source>
</evidence>
<comment type="caution">
    <text evidence="4">The sequence shown here is derived from an EMBL/GenBank/DDBJ whole genome shotgun (WGS) entry which is preliminary data.</text>
</comment>
<evidence type="ECO:0000256" key="1">
    <source>
        <dbReference type="ARBA" id="ARBA00023125"/>
    </source>
</evidence>
<dbReference type="RefSeq" id="WP_045313233.1">
    <property type="nucleotide sequence ID" value="NZ_JYJG01000137.1"/>
</dbReference>
<dbReference type="InterPro" id="IPR009057">
    <property type="entry name" value="Homeodomain-like_sf"/>
</dbReference>
<dbReference type="Pfam" id="PF17940">
    <property type="entry name" value="TetR_C_31"/>
    <property type="match status" value="1"/>
</dbReference>
<protein>
    <submittedName>
        <fullName evidence="4">TetR family transcriptional regulator</fullName>
    </submittedName>
</protein>
<dbReference type="Gene3D" id="1.10.357.10">
    <property type="entry name" value="Tetracycline Repressor, domain 2"/>
    <property type="match status" value="1"/>
</dbReference>
<evidence type="ECO:0000313" key="4">
    <source>
        <dbReference type="EMBL" id="KJK47366.1"/>
    </source>
</evidence>
<reference evidence="4 5" key="1">
    <citation type="submission" date="2015-02" db="EMBL/GenBank/DDBJ databases">
        <authorList>
            <person name="Ju K.-S."/>
            <person name="Doroghazi J.R."/>
            <person name="Metcalf W."/>
        </authorList>
    </citation>
    <scope>NUCLEOTIDE SEQUENCE [LARGE SCALE GENOMIC DNA]</scope>
    <source>
        <strain evidence="4 5">NRRL B-16140</strain>
    </source>
</reference>
<keyword evidence="1 2" id="KW-0238">DNA-binding</keyword>
<dbReference type="OrthoDB" id="7506349at2"/>
<dbReference type="InterPro" id="IPR041583">
    <property type="entry name" value="TetR_C_31"/>
</dbReference>
<dbReference type="SUPFAM" id="SSF46689">
    <property type="entry name" value="Homeodomain-like"/>
    <property type="match status" value="1"/>
</dbReference>
<name>A0A0F0GXQ9_LENAE</name>
<dbReference type="AlphaFoldDB" id="A0A0F0GXQ9"/>
<gene>
    <name evidence="4" type="ORF">UK23_20730</name>
</gene>
<dbReference type="Proteomes" id="UP000033393">
    <property type="component" value="Unassembled WGS sequence"/>
</dbReference>
<dbReference type="PROSITE" id="PS50977">
    <property type="entry name" value="HTH_TETR_2"/>
    <property type="match status" value="1"/>
</dbReference>
<organism evidence="4 5">
    <name type="scientific">Lentzea aerocolonigenes</name>
    <name type="common">Lechevalieria aerocolonigenes</name>
    <name type="synonym">Saccharothrix aerocolonigenes</name>
    <dbReference type="NCBI Taxonomy" id="68170"/>
    <lineage>
        <taxon>Bacteria</taxon>
        <taxon>Bacillati</taxon>
        <taxon>Actinomycetota</taxon>
        <taxon>Actinomycetes</taxon>
        <taxon>Pseudonocardiales</taxon>
        <taxon>Pseudonocardiaceae</taxon>
        <taxon>Lentzea</taxon>
    </lineage>
</organism>
<keyword evidence="5" id="KW-1185">Reference proteome</keyword>
<evidence type="ECO:0000313" key="5">
    <source>
        <dbReference type="Proteomes" id="UP000033393"/>
    </source>
</evidence>
<evidence type="ECO:0000256" key="2">
    <source>
        <dbReference type="PROSITE-ProRule" id="PRU00335"/>
    </source>
</evidence>
<dbReference type="STRING" id="68170.GCA_000974445_03888"/>
<accession>A0A0F0GXQ9</accession>